<keyword evidence="4" id="KW-1185">Reference proteome</keyword>
<protein>
    <submittedName>
        <fullName evidence="3">Uncharacterized protein</fullName>
    </submittedName>
</protein>
<accession>A0ABV2QQ56</accession>
<feature type="chain" id="PRO_5045335494" evidence="2">
    <location>
        <begin position="24"/>
        <end position="193"/>
    </location>
</feature>
<reference evidence="3 4" key="1">
    <citation type="submission" date="2024-06" db="EMBL/GenBank/DDBJ databases">
        <title>Sorghum-associated microbial communities from plants grown in Nebraska, USA.</title>
        <authorList>
            <person name="Schachtman D."/>
        </authorList>
    </citation>
    <scope>NUCLEOTIDE SEQUENCE [LARGE SCALE GENOMIC DNA]</scope>
    <source>
        <strain evidence="3 4">2857</strain>
    </source>
</reference>
<feature type="region of interest" description="Disordered" evidence="1">
    <location>
        <begin position="174"/>
        <end position="193"/>
    </location>
</feature>
<keyword evidence="2" id="KW-0732">Signal</keyword>
<dbReference type="Proteomes" id="UP001549257">
    <property type="component" value="Unassembled WGS sequence"/>
</dbReference>
<evidence type="ECO:0000256" key="1">
    <source>
        <dbReference type="SAM" id="MobiDB-lite"/>
    </source>
</evidence>
<comment type="caution">
    <text evidence="3">The sequence shown here is derived from an EMBL/GenBank/DDBJ whole genome shotgun (WGS) entry which is preliminary data.</text>
</comment>
<evidence type="ECO:0000256" key="2">
    <source>
        <dbReference type="SAM" id="SignalP"/>
    </source>
</evidence>
<organism evidence="3 4">
    <name type="scientific">Conyzicola nivalis</name>
    <dbReference type="NCBI Taxonomy" id="1477021"/>
    <lineage>
        <taxon>Bacteria</taxon>
        <taxon>Bacillati</taxon>
        <taxon>Actinomycetota</taxon>
        <taxon>Actinomycetes</taxon>
        <taxon>Micrococcales</taxon>
        <taxon>Microbacteriaceae</taxon>
        <taxon>Conyzicola</taxon>
    </lineage>
</organism>
<feature type="signal peptide" evidence="2">
    <location>
        <begin position="1"/>
        <end position="23"/>
    </location>
</feature>
<dbReference type="EMBL" id="JBEPSJ010000002">
    <property type="protein sequence ID" value="MET4582720.1"/>
    <property type="molecule type" value="Genomic_DNA"/>
</dbReference>
<dbReference type="RefSeq" id="WP_354024893.1">
    <property type="nucleotide sequence ID" value="NZ_JBEPSJ010000002.1"/>
</dbReference>
<dbReference type="PROSITE" id="PS51257">
    <property type="entry name" value="PROKAR_LIPOPROTEIN"/>
    <property type="match status" value="1"/>
</dbReference>
<name>A0ABV2QQ56_9MICO</name>
<evidence type="ECO:0000313" key="3">
    <source>
        <dbReference type="EMBL" id="MET4582720.1"/>
    </source>
</evidence>
<proteinExistence type="predicted"/>
<sequence>MAAHLRTWSVVAAASILAFSLSGCDTVDSPTSATLAVTKSPVQLLRNEAAGRIPPATIESVTNTEDVSKSCRAEDQDPEGLMRSWHSTARVLVEDASVWRVDAVADAIAQSFVDQGWTARPLGGSPTSHVLLLSSKTSPAEIQISANRPDPDASPTTTVAAVEEVSIELSVHGPCVETEGPDSPAVKKLEGRE</sequence>
<gene>
    <name evidence="3" type="ORF">ABIE21_002230</name>
</gene>
<evidence type="ECO:0000313" key="4">
    <source>
        <dbReference type="Proteomes" id="UP001549257"/>
    </source>
</evidence>